<dbReference type="PROSITE" id="PS50011">
    <property type="entry name" value="PROTEIN_KINASE_DOM"/>
    <property type="match status" value="1"/>
</dbReference>
<evidence type="ECO:0000256" key="5">
    <source>
        <dbReference type="ARBA" id="ARBA00022840"/>
    </source>
</evidence>
<feature type="region of interest" description="Disordered" evidence="7">
    <location>
        <begin position="225"/>
        <end position="462"/>
    </location>
</feature>
<dbReference type="EMBL" id="BABT02000106">
    <property type="protein sequence ID" value="GAA96698.1"/>
    <property type="molecule type" value="Genomic_DNA"/>
</dbReference>
<dbReference type="InterPro" id="IPR017441">
    <property type="entry name" value="Protein_kinase_ATP_BS"/>
</dbReference>
<dbReference type="Proteomes" id="UP000009131">
    <property type="component" value="Unassembled WGS sequence"/>
</dbReference>
<keyword evidence="5 6" id="KW-0067">ATP-binding</keyword>
<evidence type="ECO:0000256" key="1">
    <source>
        <dbReference type="ARBA" id="ARBA00006529"/>
    </source>
</evidence>
<dbReference type="InterPro" id="IPR000719">
    <property type="entry name" value="Prot_kinase_dom"/>
</dbReference>
<dbReference type="PROSITE" id="PS00107">
    <property type="entry name" value="PROTEIN_KINASE_ATP"/>
    <property type="match status" value="1"/>
</dbReference>
<dbReference type="GO" id="GO:0000196">
    <property type="term" value="P:cell integrity MAPK cascade"/>
    <property type="evidence" value="ECO:0007669"/>
    <property type="project" value="UniProtKB-ARBA"/>
</dbReference>
<evidence type="ECO:0000259" key="8">
    <source>
        <dbReference type="PROSITE" id="PS50011"/>
    </source>
</evidence>
<keyword evidence="3 6" id="KW-0547">Nucleotide-binding</keyword>
<evidence type="ECO:0000256" key="2">
    <source>
        <dbReference type="ARBA" id="ARBA00022679"/>
    </source>
</evidence>
<dbReference type="FunFam" id="1.10.510.10:FF:000182">
    <property type="entry name" value="MAP kinase kinase kinase mkh1"/>
    <property type="match status" value="1"/>
</dbReference>
<dbReference type="SMART" id="SM00220">
    <property type="entry name" value="S_TKc"/>
    <property type="match status" value="1"/>
</dbReference>
<comment type="caution">
    <text evidence="9">The sequence shown here is derived from an EMBL/GenBank/DDBJ whole genome shotgun (WGS) entry which is preliminary data.</text>
</comment>
<dbReference type="FunFam" id="3.30.200.20:FF:000387">
    <property type="entry name" value="Serine/threonine-protein kinase STE11"/>
    <property type="match status" value="1"/>
</dbReference>
<feature type="binding site" evidence="6">
    <location>
        <position position="1051"/>
    </location>
    <ligand>
        <name>ATP</name>
        <dbReference type="ChEBI" id="CHEBI:30616"/>
    </ligand>
</feature>
<feature type="compositionally biased region" description="Low complexity" evidence="7">
    <location>
        <begin position="618"/>
        <end position="632"/>
    </location>
</feature>
<dbReference type="InParanoid" id="G7E1I8"/>
<keyword evidence="2" id="KW-0808">Transferase</keyword>
<feature type="region of interest" description="Disordered" evidence="7">
    <location>
        <begin position="790"/>
        <end position="875"/>
    </location>
</feature>
<dbReference type="GO" id="GO:0005524">
    <property type="term" value="F:ATP binding"/>
    <property type="evidence" value="ECO:0007669"/>
    <property type="project" value="UniProtKB-UniRule"/>
</dbReference>
<evidence type="ECO:0000256" key="6">
    <source>
        <dbReference type="PROSITE-ProRule" id="PRU10141"/>
    </source>
</evidence>
<dbReference type="InterPro" id="IPR011009">
    <property type="entry name" value="Kinase-like_dom_sf"/>
</dbReference>
<feature type="compositionally biased region" description="Low complexity" evidence="7">
    <location>
        <begin position="25"/>
        <end position="47"/>
    </location>
</feature>
<feature type="region of interest" description="Disordered" evidence="7">
    <location>
        <begin position="514"/>
        <end position="774"/>
    </location>
</feature>
<feature type="compositionally biased region" description="Basic and acidic residues" evidence="7">
    <location>
        <begin position="334"/>
        <end position="354"/>
    </location>
</feature>
<keyword evidence="4" id="KW-0418">Kinase</keyword>
<feature type="region of interest" description="Disordered" evidence="7">
    <location>
        <begin position="912"/>
        <end position="939"/>
    </location>
</feature>
<dbReference type="SUPFAM" id="SSF56112">
    <property type="entry name" value="Protein kinase-like (PK-like)"/>
    <property type="match status" value="1"/>
</dbReference>
<evidence type="ECO:0000256" key="4">
    <source>
        <dbReference type="ARBA" id="ARBA00022777"/>
    </source>
</evidence>
<evidence type="ECO:0000256" key="7">
    <source>
        <dbReference type="SAM" id="MobiDB-lite"/>
    </source>
</evidence>
<feature type="compositionally biased region" description="Low complexity" evidence="7">
    <location>
        <begin position="790"/>
        <end position="800"/>
    </location>
</feature>
<dbReference type="Gene3D" id="1.10.510.10">
    <property type="entry name" value="Transferase(Phosphotransferase) domain 1"/>
    <property type="match status" value="1"/>
</dbReference>
<feature type="region of interest" description="Disordered" evidence="7">
    <location>
        <begin position="169"/>
        <end position="212"/>
    </location>
</feature>
<organism evidence="9 10">
    <name type="scientific">Mixia osmundae (strain CBS 9802 / IAM 14324 / JCM 22182 / KY 12970)</name>
    <dbReference type="NCBI Taxonomy" id="764103"/>
    <lineage>
        <taxon>Eukaryota</taxon>
        <taxon>Fungi</taxon>
        <taxon>Dikarya</taxon>
        <taxon>Basidiomycota</taxon>
        <taxon>Pucciniomycotina</taxon>
        <taxon>Mixiomycetes</taxon>
        <taxon>Mixiales</taxon>
        <taxon>Mixiaceae</taxon>
        <taxon>Mixia</taxon>
    </lineage>
</organism>
<evidence type="ECO:0000313" key="9">
    <source>
        <dbReference type="EMBL" id="GAA96698.1"/>
    </source>
</evidence>
<feature type="compositionally biased region" description="Polar residues" evidence="7">
    <location>
        <begin position="657"/>
        <end position="667"/>
    </location>
</feature>
<name>G7E1I8_MIXOS</name>
<dbReference type="PANTHER" id="PTHR48016:SF48">
    <property type="entry name" value="SERINE_THREONINE-PROTEIN KINASE BCK1_SLK1_SSP31"/>
    <property type="match status" value="1"/>
</dbReference>
<evidence type="ECO:0000313" key="10">
    <source>
        <dbReference type="Proteomes" id="UP000009131"/>
    </source>
</evidence>
<protein>
    <recommendedName>
        <fullName evidence="8">Protein kinase domain-containing protein</fullName>
    </recommendedName>
</protein>
<gene>
    <name evidence="9" type="primary">Mo03369</name>
    <name evidence="9" type="ORF">E5Q_03369</name>
</gene>
<feature type="compositionally biased region" description="Low complexity" evidence="7">
    <location>
        <begin position="243"/>
        <end position="260"/>
    </location>
</feature>
<comment type="similarity">
    <text evidence="1">Belongs to the protein kinase superfamily. STE Ser/Thr protein kinase family. MAP kinase kinase kinase subfamily.</text>
</comment>
<feature type="compositionally biased region" description="Polar residues" evidence="7">
    <location>
        <begin position="192"/>
        <end position="201"/>
    </location>
</feature>
<feature type="region of interest" description="Disordered" evidence="7">
    <location>
        <begin position="474"/>
        <end position="494"/>
    </location>
</feature>
<reference evidence="9 10" key="2">
    <citation type="journal article" date="2012" name="Open Biol.">
        <title>Characteristics of nucleosomes and linker DNA regions on the genome of the basidiomycete Mixia osmundae revealed by mono- and dinucleosome mapping.</title>
        <authorList>
            <person name="Nishida H."/>
            <person name="Kondo S."/>
            <person name="Matsumoto T."/>
            <person name="Suzuki Y."/>
            <person name="Yoshikawa H."/>
            <person name="Taylor T.D."/>
            <person name="Sugiyama J."/>
        </authorList>
    </citation>
    <scope>NUCLEOTIDE SEQUENCE [LARGE SCALE GENOMIC DNA]</scope>
    <source>
        <strain evidence="10">CBS 9802 / IAM 14324 / JCM 22182 / KY 12970</strain>
    </source>
</reference>
<feature type="compositionally biased region" description="Low complexity" evidence="7">
    <location>
        <begin position="268"/>
        <end position="281"/>
    </location>
</feature>
<dbReference type="GO" id="GO:0004709">
    <property type="term" value="F:MAP kinase kinase kinase activity"/>
    <property type="evidence" value="ECO:0007669"/>
    <property type="project" value="UniProtKB-ARBA"/>
</dbReference>
<keyword evidence="10" id="KW-1185">Reference proteome</keyword>
<dbReference type="InterPro" id="IPR050538">
    <property type="entry name" value="MAP_kinase_kinase_kinase"/>
</dbReference>
<reference evidence="9 10" key="1">
    <citation type="journal article" date="2011" name="J. Gen. Appl. Microbiol.">
        <title>Draft genome sequencing of the enigmatic basidiomycete Mixia osmundae.</title>
        <authorList>
            <person name="Nishida H."/>
            <person name="Nagatsuka Y."/>
            <person name="Sugiyama J."/>
        </authorList>
    </citation>
    <scope>NUCLEOTIDE SEQUENCE [LARGE SCALE GENOMIC DNA]</scope>
    <source>
        <strain evidence="10">CBS 9802 / IAM 14324 / JCM 22182 / KY 12970</strain>
    </source>
</reference>
<feature type="compositionally biased region" description="Polar residues" evidence="7">
    <location>
        <begin position="858"/>
        <end position="872"/>
    </location>
</feature>
<dbReference type="Pfam" id="PF00069">
    <property type="entry name" value="Pkinase"/>
    <property type="match status" value="1"/>
</dbReference>
<proteinExistence type="inferred from homology"/>
<dbReference type="HOGENOM" id="CLU_006202_0_0_1"/>
<feature type="domain" description="Protein kinase" evidence="8">
    <location>
        <begin position="1022"/>
        <end position="1289"/>
    </location>
</feature>
<dbReference type="PROSITE" id="PS00108">
    <property type="entry name" value="PROTEIN_KINASE_ST"/>
    <property type="match status" value="1"/>
</dbReference>
<feature type="compositionally biased region" description="Polar residues" evidence="7">
    <location>
        <begin position="754"/>
        <end position="768"/>
    </location>
</feature>
<dbReference type="STRING" id="764103.G7E1I8"/>
<feature type="compositionally biased region" description="Basic and acidic residues" evidence="7">
    <location>
        <begin position="583"/>
        <end position="598"/>
    </location>
</feature>
<feature type="region of interest" description="Disordered" evidence="7">
    <location>
        <begin position="1"/>
        <end position="55"/>
    </location>
</feature>
<dbReference type="PANTHER" id="PTHR48016">
    <property type="entry name" value="MAP KINASE KINASE KINASE SSK2-RELATED-RELATED"/>
    <property type="match status" value="1"/>
</dbReference>
<accession>G7E1I8</accession>
<evidence type="ECO:0000256" key="3">
    <source>
        <dbReference type="ARBA" id="ARBA00022741"/>
    </source>
</evidence>
<feature type="compositionally biased region" description="Basic and acidic residues" evidence="7">
    <location>
        <begin position="282"/>
        <end position="311"/>
    </location>
</feature>
<dbReference type="InterPro" id="IPR008271">
    <property type="entry name" value="Ser/Thr_kinase_AS"/>
</dbReference>
<dbReference type="OrthoDB" id="266718at2759"/>
<dbReference type="eggNOG" id="KOG0198">
    <property type="taxonomic scope" value="Eukaryota"/>
</dbReference>
<sequence>MAASTDAAGGRRLLRKHSASVDEQAGASSFASSASATPSSSTLLTGSMASSQPSNRLADGSIVLVTQDSEQLTTVDLSGLPSPEAVRERLLSRLRIEDDDYEQCTIHKARIGQSADPTAMSSAQLWSICLESANAPAPPLFMVKSLQAFGYETSSISAAYNRAVSVSTAANKPAPNERRIQPTAAMSASGDRMTSNSANNERTSRKPPALSDQLLENFFLQPNPAREDEQHSAARSAPMHSYGSSSSARQPQQQAGPSRGRTSDGQQLPTSTSPSMPSPLLETDRRSSASSARSERERRNVPPAVPDERLRQYAYDQSRQEQYTRRTSGGRSTDLTRDDILAAHSQQYDHDPRMRPAQTRKVPPAPAPRNQHDEEGPHWSGLRLQTPTGHEPDQYHRGNSRQGVPFAPSHSVPPPSSRDRRYDTAPLQARAGPPRQQAMEHSYSQDQYRGLPPPVGPRQRNEYYPQVGMSSIDLGRRNVPGQPFIAQQSPARTKRIDLHDQLPLKPGETLQHALRESKQQQKSANALRSGSGAPYTGPPRNQYMVQPDRSTPLSSEQHPRDDLDLSFVSPRRHLVPTETSPNEARDEARERRRQDIMSHPKVLQAGRGAGSPSMAMRSSPVTTSSLSSGSSPPSQPAQYVHDLSSDTDAERPISLYSAGTRSTTSEPLTPANEHSLPSAPPTELRLPSPTAPDLWEDDFADGDTATWKPTTSDLSAEADNEGGTVRLGGRNDYKAGTARQESPAQARAEHRSPQLANSSPALSGPSRTDLSDDDDIDAEAATWGMPMIASSSLSSSATSAQPDESETGSEKRRPQLSRLQIVPSAAHAGASQLSGTHPPLSQTSDRNQGLPSGPADSVRNNTRLRALRTSSPIARRNSFARPDDWAHRPAVTQILDNIEDYFPEHDVDKPIVDSAAGAGESPRSSSSAQGELPIRSLPPGIGIRSKKSIRVVAQDRRRVLQRGRGSKPGLTAAQDVNANLLRRKSTRLWGNRVEEVTPSQMAALASSAGADSENPENFSFKWVKGDLIGKGSFGSVYLALNATTGDMLAVKQVALPKASDADDGRQASSIQALRFEIETLKDLDHPHIVQYLGFEETTDFISIFLEYVPGGSVGRCLRKHGKFEEPVIVSFTMQILEGLTYLHDRGILHRDLKADNILLDLNGTCKITDFGISKKSTSGIYDPDENTMMQGSIFWMAPEVVHSANKGYSAKCDTWSLGCVTLEMFSGRRPWDSEQAVAAMFKLGAERLAPPIPRDVKLTTMSAHFISQCFIINPDLRPTAQKLLDHRFLELPADWTFEQSSLYKSIRSRAR</sequence>
<feature type="compositionally biased region" description="Polar residues" evidence="7">
    <location>
        <begin position="831"/>
        <end position="850"/>
    </location>
</feature>